<gene>
    <name evidence="1" type="primary">AnSIHP1</name>
</gene>
<evidence type="ECO:0000313" key="1">
    <source>
        <dbReference type="EMBL" id="BAC77693.1"/>
    </source>
</evidence>
<dbReference type="EMBL" id="AB112476">
    <property type="protein sequence ID" value="BAC77693.1"/>
    <property type="molecule type" value="mRNA"/>
</dbReference>
<reference evidence="1" key="1">
    <citation type="submission" date="2003-06" db="EMBL/GenBank/DDBJ databases">
        <title>Atriplex nummularia salt-induced hydrophilic protein 1.</title>
        <authorList>
            <person name="Tabuchi T."/>
            <person name="Azuma T."/>
            <person name="Nanmori T."/>
            <person name="Yasuda T."/>
        </authorList>
    </citation>
    <scope>NUCLEOTIDE SEQUENCE</scope>
</reference>
<dbReference type="AlphaFoldDB" id="Q7XZR4"/>
<protein>
    <submittedName>
        <fullName evidence="1">Salt-induced hydrophilic protein</fullName>
    </submittedName>
</protein>
<proteinExistence type="evidence at transcript level"/>
<organism evidence="1">
    <name type="scientific">Atriplex nummularia</name>
    <name type="common">Old man saltbush</name>
    <name type="synonym">Atriplex johnstonii</name>
    <dbReference type="NCBI Taxonomy" id="3553"/>
    <lineage>
        <taxon>Eukaryota</taxon>
        <taxon>Viridiplantae</taxon>
        <taxon>Streptophyta</taxon>
        <taxon>Embryophyta</taxon>
        <taxon>Tracheophyta</taxon>
        <taxon>Spermatophyta</taxon>
        <taxon>Magnoliopsida</taxon>
        <taxon>eudicotyledons</taxon>
        <taxon>Gunneridae</taxon>
        <taxon>Pentapetalae</taxon>
        <taxon>Caryophyllales</taxon>
        <taxon>Chenopodiaceae</taxon>
        <taxon>Chenopodioideae</taxon>
        <taxon>Atripliceae</taxon>
        <taxon>Atriplex</taxon>
    </lineage>
</organism>
<name>Q7XZR4_ATRNU</name>
<accession>Q7XZR4</accession>
<sequence>MAYVNRGYGNNYCEAEREVIREAPYGTYGADYRVDEYGNRIHHHRNGLGNVITEIVSEVPAHHHQHHHHGGIPGEIIERREERIVDAAYDPYRRTYSY</sequence>